<proteinExistence type="inferred from homology"/>
<comment type="subcellular location">
    <subcellularLocation>
        <location evidence="1 9">Cell membrane</location>
        <topology evidence="1 9">Multi-pass membrane protein</topology>
    </subcellularLocation>
</comment>
<evidence type="ECO:0000256" key="5">
    <source>
        <dbReference type="ARBA" id="ARBA00022692"/>
    </source>
</evidence>
<dbReference type="SUPFAM" id="SSF161098">
    <property type="entry name" value="MetI-like"/>
    <property type="match status" value="1"/>
</dbReference>
<dbReference type="InterPro" id="IPR043429">
    <property type="entry name" value="ArtM/GltK/GlnP/TcyL/YhdX-like"/>
</dbReference>
<keyword evidence="5 9" id="KW-0812">Transmembrane</keyword>
<comment type="similarity">
    <text evidence="2">Belongs to the binding-protein-dependent transport system permease family. HisMQ subfamily.</text>
</comment>
<gene>
    <name evidence="11" type="ORF">SAMN02745823_03303</name>
</gene>
<organism evidence="11 12">
    <name type="scientific">Sporobacter termitidis DSM 10068</name>
    <dbReference type="NCBI Taxonomy" id="1123282"/>
    <lineage>
        <taxon>Bacteria</taxon>
        <taxon>Bacillati</taxon>
        <taxon>Bacillota</taxon>
        <taxon>Clostridia</taxon>
        <taxon>Eubacteriales</taxon>
        <taxon>Oscillospiraceae</taxon>
        <taxon>Sporobacter</taxon>
    </lineage>
</organism>
<keyword evidence="12" id="KW-1185">Reference proteome</keyword>
<dbReference type="Pfam" id="PF00528">
    <property type="entry name" value="BPD_transp_1"/>
    <property type="match status" value="1"/>
</dbReference>
<feature type="transmembrane region" description="Helical" evidence="9">
    <location>
        <begin position="202"/>
        <end position="224"/>
    </location>
</feature>
<dbReference type="PANTHER" id="PTHR30614:SF20">
    <property type="entry name" value="GLUTAMINE TRANSPORT SYSTEM PERMEASE PROTEIN GLNP"/>
    <property type="match status" value="1"/>
</dbReference>
<dbReference type="InterPro" id="IPR035906">
    <property type="entry name" value="MetI-like_sf"/>
</dbReference>
<evidence type="ECO:0000256" key="3">
    <source>
        <dbReference type="ARBA" id="ARBA00022448"/>
    </source>
</evidence>
<name>A0A1M5Z6Y7_9FIRM</name>
<dbReference type="EMBL" id="FQXV01000014">
    <property type="protein sequence ID" value="SHI19924.1"/>
    <property type="molecule type" value="Genomic_DNA"/>
</dbReference>
<dbReference type="GO" id="GO:0006865">
    <property type="term" value="P:amino acid transport"/>
    <property type="evidence" value="ECO:0007669"/>
    <property type="project" value="UniProtKB-KW"/>
</dbReference>
<feature type="transmembrane region" description="Helical" evidence="9">
    <location>
        <begin position="30"/>
        <end position="53"/>
    </location>
</feature>
<sequence>MSLPSDFLGRIILILQNYGGSLLRGAGNTLLIAIISTLVGCIIGLIVGIIQTIPVGRNDNIVKRAVLWIVKLILNIYVEVFRGTPMMVQAMFIYYGSALVFNINMDNMFAAFLIVSINTGAYMAETVRGGILSIDEGQTEGAKAIGMTHFQTMLHVILPQSIRNIMPQIGNNLIINIKDTCVLSVISVVELFFASKSVAGSYYIYFETFTITMIMYLIMTVFFSRLLRYVEKRMDGPKNYDLATSDTLAHTSGMYNFPGNNGGTRR</sequence>
<dbReference type="PANTHER" id="PTHR30614">
    <property type="entry name" value="MEMBRANE COMPONENT OF AMINO ACID ABC TRANSPORTER"/>
    <property type="match status" value="1"/>
</dbReference>
<dbReference type="RefSeq" id="WP_073081418.1">
    <property type="nucleotide sequence ID" value="NZ_FQXV01000014.1"/>
</dbReference>
<dbReference type="GO" id="GO:0043190">
    <property type="term" value="C:ATP-binding cassette (ABC) transporter complex"/>
    <property type="evidence" value="ECO:0007669"/>
    <property type="project" value="InterPro"/>
</dbReference>
<dbReference type="GO" id="GO:0022857">
    <property type="term" value="F:transmembrane transporter activity"/>
    <property type="evidence" value="ECO:0007669"/>
    <property type="project" value="InterPro"/>
</dbReference>
<dbReference type="PROSITE" id="PS50928">
    <property type="entry name" value="ABC_TM1"/>
    <property type="match status" value="1"/>
</dbReference>
<dbReference type="STRING" id="1123282.SAMN02745823_03303"/>
<protein>
    <submittedName>
        <fullName evidence="11">Putative lysine transport system permease protein</fullName>
    </submittedName>
</protein>
<evidence type="ECO:0000313" key="12">
    <source>
        <dbReference type="Proteomes" id="UP000183995"/>
    </source>
</evidence>
<dbReference type="Gene3D" id="1.10.3720.10">
    <property type="entry name" value="MetI-like"/>
    <property type="match status" value="1"/>
</dbReference>
<dbReference type="NCBIfam" id="TIGR01726">
    <property type="entry name" value="HEQRo_perm_3TM"/>
    <property type="match status" value="1"/>
</dbReference>
<feature type="domain" description="ABC transmembrane type-1" evidence="10">
    <location>
        <begin position="26"/>
        <end position="227"/>
    </location>
</feature>
<dbReference type="CDD" id="cd06261">
    <property type="entry name" value="TM_PBP2"/>
    <property type="match status" value="1"/>
</dbReference>
<dbReference type="Proteomes" id="UP000183995">
    <property type="component" value="Unassembled WGS sequence"/>
</dbReference>
<evidence type="ECO:0000259" key="10">
    <source>
        <dbReference type="PROSITE" id="PS50928"/>
    </source>
</evidence>
<reference evidence="11 12" key="1">
    <citation type="submission" date="2016-11" db="EMBL/GenBank/DDBJ databases">
        <authorList>
            <person name="Jaros S."/>
            <person name="Januszkiewicz K."/>
            <person name="Wedrychowicz H."/>
        </authorList>
    </citation>
    <scope>NUCLEOTIDE SEQUENCE [LARGE SCALE GENOMIC DNA]</scope>
    <source>
        <strain evidence="11 12">DSM 10068</strain>
    </source>
</reference>
<evidence type="ECO:0000256" key="2">
    <source>
        <dbReference type="ARBA" id="ARBA00010072"/>
    </source>
</evidence>
<feature type="transmembrane region" description="Helical" evidence="9">
    <location>
        <begin position="93"/>
        <end position="117"/>
    </location>
</feature>
<feature type="transmembrane region" description="Helical" evidence="9">
    <location>
        <begin position="65"/>
        <end position="81"/>
    </location>
</feature>
<evidence type="ECO:0000256" key="8">
    <source>
        <dbReference type="ARBA" id="ARBA00023136"/>
    </source>
</evidence>
<keyword evidence="3 9" id="KW-0813">Transport</keyword>
<evidence type="ECO:0000256" key="6">
    <source>
        <dbReference type="ARBA" id="ARBA00022970"/>
    </source>
</evidence>
<dbReference type="AlphaFoldDB" id="A0A1M5Z6Y7"/>
<evidence type="ECO:0000313" key="11">
    <source>
        <dbReference type="EMBL" id="SHI19924.1"/>
    </source>
</evidence>
<dbReference type="InterPro" id="IPR000515">
    <property type="entry name" value="MetI-like"/>
</dbReference>
<keyword evidence="7 9" id="KW-1133">Transmembrane helix</keyword>
<evidence type="ECO:0000256" key="7">
    <source>
        <dbReference type="ARBA" id="ARBA00022989"/>
    </source>
</evidence>
<keyword evidence="8 9" id="KW-0472">Membrane</keyword>
<dbReference type="OrthoDB" id="9787841at2"/>
<evidence type="ECO:0000256" key="1">
    <source>
        <dbReference type="ARBA" id="ARBA00004651"/>
    </source>
</evidence>
<accession>A0A1M5Z6Y7</accession>
<dbReference type="InterPro" id="IPR010065">
    <property type="entry name" value="AA_ABC_transptr_permease_3TM"/>
</dbReference>
<keyword evidence="4" id="KW-1003">Cell membrane</keyword>
<evidence type="ECO:0000256" key="9">
    <source>
        <dbReference type="RuleBase" id="RU363032"/>
    </source>
</evidence>
<evidence type="ECO:0000256" key="4">
    <source>
        <dbReference type="ARBA" id="ARBA00022475"/>
    </source>
</evidence>
<keyword evidence="6" id="KW-0029">Amino-acid transport</keyword>